<reference evidence="3" key="1">
    <citation type="submission" date="2010-06" db="EMBL/GenBank/DDBJ databases">
        <authorList>
            <person name="Jiang H."/>
            <person name="Abraham K."/>
            <person name="Ali S."/>
            <person name="Alsbrooks S.L."/>
            <person name="Anim B.N."/>
            <person name="Anosike U.S."/>
            <person name="Attaway T."/>
            <person name="Bandaranaike D.P."/>
            <person name="Battles P.K."/>
            <person name="Bell S.N."/>
            <person name="Bell A.V."/>
            <person name="Beltran B."/>
            <person name="Bickham C."/>
            <person name="Bustamante Y."/>
            <person name="Caleb T."/>
            <person name="Canada A."/>
            <person name="Cardenas V."/>
            <person name="Carter K."/>
            <person name="Chacko J."/>
            <person name="Chandrabose M.N."/>
            <person name="Chavez D."/>
            <person name="Chavez A."/>
            <person name="Chen L."/>
            <person name="Chu H.-S."/>
            <person name="Claassen K.J."/>
            <person name="Cockrell R."/>
            <person name="Collins M."/>
            <person name="Cooper J.A."/>
            <person name="Cree A."/>
            <person name="Curry S.M."/>
            <person name="Da Y."/>
            <person name="Dao M.D."/>
            <person name="Das B."/>
            <person name="Davila M.-L."/>
            <person name="Davy-Carroll L."/>
            <person name="Denson S."/>
            <person name="Dinh H."/>
            <person name="Ebong V.E."/>
            <person name="Edwards J.R."/>
            <person name="Egan A."/>
            <person name="El-Daye J."/>
            <person name="Escobedo L."/>
            <person name="Fernandez S."/>
            <person name="Fernando P.R."/>
            <person name="Flagg N."/>
            <person name="Forbes L.D."/>
            <person name="Fowler R.G."/>
            <person name="Fu Q."/>
            <person name="Gabisi R.A."/>
            <person name="Ganer J."/>
            <person name="Garbino Pronczuk A."/>
            <person name="Garcia R.M."/>
            <person name="Garner T."/>
            <person name="Garrett T.E."/>
            <person name="Gonzalez D.A."/>
            <person name="Hamid H."/>
            <person name="Hawkins E.S."/>
            <person name="Hirani K."/>
            <person name="Hogues M.E."/>
            <person name="Hollins B."/>
            <person name="Hsiao C.-H."/>
            <person name="Jabil R."/>
            <person name="James M.L."/>
            <person name="Jhangiani S.N."/>
            <person name="Johnson B."/>
            <person name="Johnson Q."/>
            <person name="Joshi V."/>
            <person name="Kalu J.B."/>
            <person name="Kam C."/>
            <person name="Kashfia A."/>
            <person name="Keebler J."/>
            <person name="Kisamo H."/>
            <person name="Kovar C.L."/>
            <person name="Lago L.A."/>
            <person name="Lai C.-Y."/>
            <person name="Laidlaw J."/>
            <person name="Lara F."/>
            <person name="Le T.-K."/>
            <person name="Lee S.L."/>
            <person name="Legall F.H."/>
            <person name="Lemon S.J."/>
            <person name="Lewis L.R."/>
            <person name="Li B."/>
            <person name="Liu Y."/>
            <person name="Liu Y.-S."/>
            <person name="Lopez J."/>
            <person name="Lozado R.J."/>
            <person name="Lu J."/>
            <person name="Madu R.C."/>
            <person name="Maheshwari M."/>
            <person name="Maheshwari R."/>
            <person name="Malloy K."/>
            <person name="Martinez E."/>
            <person name="Mathew T."/>
            <person name="Mercado I.C."/>
            <person name="Mercado C."/>
            <person name="Meyer B."/>
            <person name="Montgomery K."/>
            <person name="Morgan M.B."/>
            <person name="Munidasa M."/>
            <person name="Nazareth L.V."/>
            <person name="Nelson J."/>
            <person name="Ng B.M."/>
            <person name="Nguyen N.B."/>
            <person name="Nguyen P.Q."/>
            <person name="Nguyen T."/>
            <person name="Obregon M."/>
            <person name="Okwuonu G.O."/>
            <person name="Onwere C.G."/>
            <person name="Orozco G."/>
            <person name="Parra A."/>
            <person name="Patel S."/>
            <person name="Patil S."/>
            <person name="Perez A."/>
            <person name="Perez Y."/>
            <person name="Pham C."/>
            <person name="Primus E.L."/>
            <person name="Pu L.-L."/>
            <person name="Puazo M."/>
            <person name="Qin X."/>
            <person name="Quiroz J.B."/>
            <person name="Reese J."/>
            <person name="Richards S."/>
            <person name="Rives C.M."/>
            <person name="Robberts R."/>
            <person name="Ruiz S.J."/>
            <person name="Ruiz M.J."/>
            <person name="Santibanez J."/>
            <person name="Schneider B.W."/>
            <person name="Sisson I."/>
            <person name="Smith M."/>
            <person name="Sodergren E."/>
            <person name="Song X.-Z."/>
            <person name="Song B.B."/>
            <person name="Summersgill H."/>
            <person name="Thelus R."/>
            <person name="Thornton R.D."/>
            <person name="Trejos Z.Y."/>
            <person name="Usmani K."/>
            <person name="Vattathil S."/>
            <person name="Villasana D."/>
            <person name="Walker D.L."/>
            <person name="Wang S."/>
            <person name="Wang K."/>
            <person name="White C.S."/>
            <person name="Williams A.C."/>
            <person name="Williamson J."/>
            <person name="Wilson K."/>
            <person name="Woghiren I.O."/>
            <person name="Woodworth J.R."/>
            <person name="Worley K.C."/>
            <person name="Wright R.A."/>
            <person name="Wu W."/>
            <person name="Young L."/>
            <person name="Zhang L."/>
            <person name="Zhang J."/>
            <person name="Zhu Y."/>
            <person name="Muzny D.M."/>
            <person name="Weinstock G."/>
            <person name="Gibbs R.A."/>
        </authorList>
    </citation>
    <scope>NUCLEOTIDE SEQUENCE [LARGE SCALE GENOMIC DNA]</scope>
    <source>
        <strain evidence="3">LSR1</strain>
    </source>
</reference>
<evidence type="ECO:0008006" key="4">
    <source>
        <dbReference type="Google" id="ProtNLM"/>
    </source>
</evidence>
<proteinExistence type="predicted"/>
<protein>
    <recommendedName>
        <fullName evidence="4">Pre-C2HC domain-containing protein</fullName>
    </recommendedName>
</protein>
<dbReference type="Proteomes" id="UP000007819">
    <property type="component" value="Chromosome X"/>
</dbReference>
<keyword evidence="3" id="KW-1185">Reference proteome</keyword>
<evidence type="ECO:0000313" key="3">
    <source>
        <dbReference type="Proteomes" id="UP000007819"/>
    </source>
</evidence>
<dbReference type="OrthoDB" id="6624230at2759"/>
<accession>A0A8R2NK66</accession>
<dbReference type="AlphaFoldDB" id="A0A8R2NK66"/>
<evidence type="ECO:0000313" key="2">
    <source>
        <dbReference type="EnsemblMetazoa" id="XP_029341340.1"/>
    </source>
</evidence>
<evidence type="ECO:0000256" key="1">
    <source>
        <dbReference type="SAM" id="MobiDB-lite"/>
    </source>
</evidence>
<dbReference type="KEGG" id="api:115033240"/>
<sequence>MGNRRNKRVATPPLIVSKKNRQSSPPLQKPVDSKPSDILPLSDDEVLDDNQSSSSSSSSLKISEKNIPKSPSGTKISHEKTPPIIISSGDWRKAAPIVFKDQNLNPDNLIVKMHTDGNLIILTSKSANFRSVQRSLVQQKFPFITRSLPEDHTLKVVLRGIPTDISEEEITEDLTNRGFNVTTVKRFGPIDRPFPICLVILKKDSSSTKIYDLTNLFYISIKVESYKKSGPTQCFACQSFCHGTR</sequence>
<dbReference type="RefSeq" id="XP_029341340.1">
    <property type="nucleotide sequence ID" value="XM_029485480.1"/>
</dbReference>
<feature type="region of interest" description="Disordered" evidence="1">
    <location>
        <begin position="1"/>
        <end position="82"/>
    </location>
</feature>
<dbReference type="GeneID" id="115033240"/>
<dbReference type="EnsemblMetazoa" id="XM_029485480.1">
    <property type="protein sequence ID" value="XP_029341340.1"/>
    <property type="gene ID" value="LOC115033240"/>
</dbReference>
<name>A0A8R2NK66_ACYPI</name>
<organism evidence="2 3">
    <name type="scientific">Acyrthosiphon pisum</name>
    <name type="common">Pea aphid</name>
    <dbReference type="NCBI Taxonomy" id="7029"/>
    <lineage>
        <taxon>Eukaryota</taxon>
        <taxon>Metazoa</taxon>
        <taxon>Ecdysozoa</taxon>
        <taxon>Arthropoda</taxon>
        <taxon>Hexapoda</taxon>
        <taxon>Insecta</taxon>
        <taxon>Pterygota</taxon>
        <taxon>Neoptera</taxon>
        <taxon>Paraneoptera</taxon>
        <taxon>Hemiptera</taxon>
        <taxon>Sternorrhyncha</taxon>
        <taxon>Aphidomorpha</taxon>
        <taxon>Aphidoidea</taxon>
        <taxon>Aphididae</taxon>
        <taxon>Macrosiphini</taxon>
        <taxon>Acyrthosiphon</taxon>
    </lineage>
</organism>
<reference evidence="2" key="2">
    <citation type="submission" date="2022-06" db="UniProtKB">
        <authorList>
            <consortium name="EnsemblMetazoa"/>
        </authorList>
    </citation>
    <scope>IDENTIFICATION</scope>
</reference>